<dbReference type="GO" id="GO:0007165">
    <property type="term" value="P:signal transduction"/>
    <property type="evidence" value="ECO:0007669"/>
    <property type="project" value="InterPro"/>
</dbReference>
<dbReference type="PROSITE" id="PS00041">
    <property type="entry name" value="HTH_ARAC_FAMILY_1"/>
    <property type="match status" value="1"/>
</dbReference>
<dbReference type="InterPro" id="IPR020449">
    <property type="entry name" value="Tscrpt_reg_AraC-type_HTH"/>
</dbReference>
<keyword evidence="2" id="KW-0238">DNA-binding</keyword>
<dbReference type="STRING" id="1185767.IIF7_19374"/>
<dbReference type="OrthoDB" id="1451418at2"/>
<gene>
    <name evidence="6" type="ORF">IIF7_19374</name>
</gene>
<dbReference type="InterPro" id="IPR053142">
    <property type="entry name" value="PchR_regulatory_protein"/>
</dbReference>
<dbReference type="InterPro" id="IPR009057">
    <property type="entry name" value="Homeodomain-like_sf"/>
</dbReference>
<dbReference type="PROSITE" id="PS01124">
    <property type="entry name" value="HTH_ARAC_FAMILY_2"/>
    <property type="match status" value="1"/>
</dbReference>
<keyword evidence="7" id="KW-1185">Reference proteome</keyword>
<sequence>MNQPENLKRLKAIKEVLLLMASGNFSHRIPRSDHNDDIEDIISSINMLNDDFGHAYNPFILGTGSGVQRCIMQYFFLLDPQYKLITTSFPIPHTIFPGKVSIFDLIHQDDLEILRKKFKSSPNNKRQSCPFRINFTTNKGLSQELFCTLFHIQYSKLKDHYLIVGSQIIESNPLMISKEQRKVLQHKKAKETPLKILKTKEDFETIQKLKFYIDQHLQEKLPTIEELALAMFMNQDKLKKGFKELYNDTIYSYHRKERLHHARLMLSSTDENVETIAILFGFPHTSTFSALFKKTYGISPSEIRKLDDKP</sequence>
<feature type="domain" description="HTH araC/xylS-type" evidence="4">
    <location>
        <begin position="207"/>
        <end position="306"/>
    </location>
</feature>
<evidence type="ECO:0000259" key="5">
    <source>
        <dbReference type="PROSITE" id="PS50885"/>
    </source>
</evidence>
<dbReference type="SUPFAM" id="SSF46689">
    <property type="entry name" value="Homeodomain-like"/>
    <property type="match status" value="1"/>
</dbReference>
<evidence type="ECO:0000256" key="3">
    <source>
        <dbReference type="ARBA" id="ARBA00023163"/>
    </source>
</evidence>
<dbReference type="Pfam" id="PF12833">
    <property type="entry name" value="HTH_18"/>
    <property type="match status" value="1"/>
</dbReference>
<dbReference type="InterPro" id="IPR018062">
    <property type="entry name" value="HTH_AraC-typ_CS"/>
</dbReference>
<accession>A0A1Y1SZC5</accession>
<feature type="domain" description="HAMP" evidence="5">
    <location>
        <begin position="7"/>
        <end position="57"/>
    </location>
</feature>
<dbReference type="GO" id="GO:0003700">
    <property type="term" value="F:DNA-binding transcription factor activity"/>
    <property type="evidence" value="ECO:0007669"/>
    <property type="project" value="InterPro"/>
</dbReference>
<protein>
    <submittedName>
        <fullName evidence="6">AraC family transcriptional regulator</fullName>
    </submittedName>
</protein>
<dbReference type="PRINTS" id="PR00032">
    <property type="entry name" value="HTHARAC"/>
</dbReference>
<evidence type="ECO:0000256" key="2">
    <source>
        <dbReference type="ARBA" id="ARBA00023125"/>
    </source>
</evidence>
<dbReference type="EMBL" id="ARYN01000026">
    <property type="protein sequence ID" value="ORL43754.1"/>
    <property type="molecule type" value="Genomic_DNA"/>
</dbReference>
<dbReference type="Proteomes" id="UP000192746">
    <property type="component" value="Unassembled WGS sequence"/>
</dbReference>
<proteinExistence type="predicted"/>
<dbReference type="PANTHER" id="PTHR47893">
    <property type="entry name" value="REGULATORY PROTEIN PCHR"/>
    <property type="match status" value="1"/>
</dbReference>
<reference evidence="6 7" key="1">
    <citation type="submission" date="2013-04" db="EMBL/GenBank/DDBJ databases">
        <title>Zunongwangia sp. 22II14-10F7 Genome Sequencing.</title>
        <authorList>
            <person name="Lai Q."/>
            <person name="Shao Z."/>
        </authorList>
    </citation>
    <scope>NUCLEOTIDE SEQUENCE [LARGE SCALE GENOMIC DNA]</scope>
    <source>
        <strain evidence="6 7">22II14-10F7</strain>
    </source>
</reference>
<dbReference type="GO" id="GO:0043565">
    <property type="term" value="F:sequence-specific DNA binding"/>
    <property type="evidence" value="ECO:0007669"/>
    <property type="project" value="InterPro"/>
</dbReference>
<dbReference type="InterPro" id="IPR018060">
    <property type="entry name" value="HTH_AraC"/>
</dbReference>
<comment type="caution">
    <text evidence="6">The sequence shown here is derived from an EMBL/GenBank/DDBJ whole genome shotgun (WGS) entry which is preliminary data.</text>
</comment>
<dbReference type="PROSITE" id="PS50885">
    <property type="entry name" value="HAMP"/>
    <property type="match status" value="1"/>
</dbReference>
<dbReference type="InterPro" id="IPR003660">
    <property type="entry name" value="HAMP_dom"/>
</dbReference>
<organism evidence="6 7">
    <name type="scientific">Zunongwangia atlantica 22II14-10F7</name>
    <dbReference type="NCBI Taxonomy" id="1185767"/>
    <lineage>
        <taxon>Bacteria</taxon>
        <taxon>Pseudomonadati</taxon>
        <taxon>Bacteroidota</taxon>
        <taxon>Flavobacteriia</taxon>
        <taxon>Flavobacteriales</taxon>
        <taxon>Flavobacteriaceae</taxon>
        <taxon>Zunongwangia</taxon>
    </lineage>
</organism>
<evidence type="ECO:0000259" key="4">
    <source>
        <dbReference type="PROSITE" id="PS01124"/>
    </source>
</evidence>
<evidence type="ECO:0000256" key="1">
    <source>
        <dbReference type="ARBA" id="ARBA00023015"/>
    </source>
</evidence>
<evidence type="ECO:0000313" key="6">
    <source>
        <dbReference type="EMBL" id="ORL43754.1"/>
    </source>
</evidence>
<dbReference type="SMART" id="SM00342">
    <property type="entry name" value="HTH_ARAC"/>
    <property type="match status" value="1"/>
</dbReference>
<dbReference type="GO" id="GO:0016020">
    <property type="term" value="C:membrane"/>
    <property type="evidence" value="ECO:0007669"/>
    <property type="project" value="InterPro"/>
</dbReference>
<dbReference type="Gene3D" id="1.10.10.60">
    <property type="entry name" value="Homeodomain-like"/>
    <property type="match status" value="2"/>
</dbReference>
<keyword evidence="1" id="KW-0805">Transcription regulation</keyword>
<dbReference type="RefSeq" id="WP_084843338.1">
    <property type="nucleotide sequence ID" value="NZ_ARYN01000026.1"/>
</dbReference>
<dbReference type="AlphaFoldDB" id="A0A1Y1SZC5"/>
<dbReference type="PANTHER" id="PTHR47893:SF1">
    <property type="entry name" value="REGULATORY PROTEIN PCHR"/>
    <property type="match status" value="1"/>
</dbReference>
<evidence type="ECO:0000313" key="7">
    <source>
        <dbReference type="Proteomes" id="UP000192746"/>
    </source>
</evidence>
<name>A0A1Y1SZC5_9FLAO</name>
<keyword evidence="3" id="KW-0804">Transcription</keyword>